<dbReference type="Gene3D" id="2.60.120.1440">
    <property type="match status" value="1"/>
</dbReference>
<dbReference type="PANTHER" id="PTHR30273:SF2">
    <property type="entry name" value="PROTEIN FECR"/>
    <property type="match status" value="1"/>
</dbReference>
<dbReference type="InterPro" id="IPR006860">
    <property type="entry name" value="FecR"/>
</dbReference>
<evidence type="ECO:0000313" key="4">
    <source>
        <dbReference type="EMBL" id="MBS0026988.1"/>
    </source>
</evidence>
<feature type="domain" description="Protein FecR C-terminal" evidence="3">
    <location>
        <begin position="317"/>
        <end position="381"/>
    </location>
</feature>
<accession>A0ABS5IVI9</accession>
<evidence type="ECO:0000259" key="3">
    <source>
        <dbReference type="Pfam" id="PF16344"/>
    </source>
</evidence>
<dbReference type="Gene3D" id="3.55.50.30">
    <property type="match status" value="1"/>
</dbReference>
<dbReference type="InterPro" id="IPR032508">
    <property type="entry name" value="FecR_C"/>
</dbReference>
<proteinExistence type="predicted"/>
<organism evidence="4 5">
    <name type="scientific">Chitinophaga hostae</name>
    <dbReference type="NCBI Taxonomy" id="2831022"/>
    <lineage>
        <taxon>Bacteria</taxon>
        <taxon>Pseudomonadati</taxon>
        <taxon>Bacteroidota</taxon>
        <taxon>Chitinophagia</taxon>
        <taxon>Chitinophagales</taxon>
        <taxon>Chitinophagaceae</taxon>
        <taxon>Chitinophaga</taxon>
    </lineage>
</organism>
<dbReference type="Pfam" id="PF16344">
    <property type="entry name" value="FecR_C"/>
    <property type="match status" value="1"/>
</dbReference>
<feature type="domain" description="FecR protein" evidence="2">
    <location>
        <begin position="188"/>
        <end position="272"/>
    </location>
</feature>
<protein>
    <submittedName>
        <fullName evidence="4">FecR domain-containing protein</fullName>
    </submittedName>
</protein>
<evidence type="ECO:0000259" key="2">
    <source>
        <dbReference type="Pfam" id="PF04773"/>
    </source>
</evidence>
<dbReference type="Proteomes" id="UP000676386">
    <property type="component" value="Unassembled WGS sequence"/>
</dbReference>
<comment type="caution">
    <text evidence="4">The sequence shown here is derived from an EMBL/GenBank/DDBJ whole genome shotgun (WGS) entry which is preliminary data.</text>
</comment>
<name>A0ABS5IVI9_9BACT</name>
<sequence>MEQLTGTLSESASEELAQLLATDAEVRAIWAELEEESTVLDAASFAAVLDPEAELALLHAAQTANERPAFGAFTDKQETPVSIKLRANRQWWMRAAAVFMLVAAAGLYFILRPGPKPPVTANKIYQPAKNNVMLITGGKQLTLTGDSAIAQLQSDNVQLKNGAGGLVYTDNGGNDRMNTLLVPGGMDYHITLSDGTEVWLDAGSRFHFPFSFTGGNREVHLSSGKAYFKVAGNSDHPFIVYTSHVTVQVLGTAFNLNAYTPKQTISLTEGAVIVTGYDSTKKVLLKPGQEAVLGNASEFKVQHFDEEDVLSWMKGFYYFHHTALGDIAPTLGRWFDVQVIFDQPALGNTVVTGMIARNKLPEFLQDLQTTTHIGYYFSGRELHFYLP</sequence>
<dbReference type="EMBL" id="JAGTXB010000002">
    <property type="protein sequence ID" value="MBS0026988.1"/>
    <property type="molecule type" value="Genomic_DNA"/>
</dbReference>
<keyword evidence="1" id="KW-0472">Membrane</keyword>
<dbReference type="RefSeq" id="WP_211972078.1">
    <property type="nucleotide sequence ID" value="NZ_CBFHAM010000084.1"/>
</dbReference>
<evidence type="ECO:0000256" key="1">
    <source>
        <dbReference type="SAM" id="Phobius"/>
    </source>
</evidence>
<feature type="transmembrane region" description="Helical" evidence="1">
    <location>
        <begin position="91"/>
        <end position="111"/>
    </location>
</feature>
<reference evidence="4 5" key="1">
    <citation type="submission" date="2021-04" db="EMBL/GenBank/DDBJ databases">
        <title>Chitinophaga sp. nov., isolated from the rhizosphere soil.</title>
        <authorList>
            <person name="He S."/>
        </authorList>
    </citation>
    <scope>NUCLEOTIDE SEQUENCE [LARGE SCALE GENOMIC DNA]</scope>
    <source>
        <strain evidence="4 5">2R12</strain>
    </source>
</reference>
<gene>
    <name evidence="4" type="ORF">KE626_06685</name>
</gene>
<dbReference type="Pfam" id="PF04773">
    <property type="entry name" value="FecR"/>
    <property type="match status" value="1"/>
</dbReference>
<dbReference type="InterPro" id="IPR012373">
    <property type="entry name" value="Ferrdict_sens_TM"/>
</dbReference>
<evidence type="ECO:0000313" key="5">
    <source>
        <dbReference type="Proteomes" id="UP000676386"/>
    </source>
</evidence>
<keyword evidence="5" id="KW-1185">Reference proteome</keyword>
<keyword evidence="1" id="KW-0812">Transmembrane</keyword>
<dbReference type="PANTHER" id="PTHR30273">
    <property type="entry name" value="PERIPLASMIC SIGNAL SENSOR AND SIGMA FACTOR ACTIVATOR FECR-RELATED"/>
    <property type="match status" value="1"/>
</dbReference>
<keyword evidence="1" id="KW-1133">Transmembrane helix</keyword>